<evidence type="ECO:0000313" key="2">
    <source>
        <dbReference type="Proteomes" id="UP001143910"/>
    </source>
</evidence>
<gene>
    <name evidence="1" type="ORF">NQ176_g1284</name>
</gene>
<evidence type="ECO:0000313" key="1">
    <source>
        <dbReference type="EMBL" id="KAJ2982595.1"/>
    </source>
</evidence>
<proteinExistence type="predicted"/>
<keyword evidence="2" id="KW-1185">Reference proteome</keyword>
<organism evidence="1 2">
    <name type="scientific">Zarea fungicola</name>
    <dbReference type="NCBI Taxonomy" id="93591"/>
    <lineage>
        <taxon>Eukaryota</taxon>
        <taxon>Fungi</taxon>
        <taxon>Dikarya</taxon>
        <taxon>Ascomycota</taxon>
        <taxon>Pezizomycotina</taxon>
        <taxon>Sordariomycetes</taxon>
        <taxon>Hypocreomycetidae</taxon>
        <taxon>Hypocreales</taxon>
        <taxon>Cordycipitaceae</taxon>
        <taxon>Zarea</taxon>
    </lineage>
</organism>
<accession>A0ACC1NTE0</accession>
<dbReference type="EMBL" id="JANJQO010000068">
    <property type="protein sequence ID" value="KAJ2982595.1"/>
    <property type="molecule type" value="Genomic_DNA"/>
</dbReference>
<dbReference type="Proteomes" id="UP001143910">
    <property type="component" value="Unassembled WGS sequence"/>
</dbReference>
<sequence>MMPEIDNTTEAKLQSPATEKSGGQESIADAVPIPGSVAIPETSNLTTAGNAQHVAASPELDAMRPTTARFPQLTIPQAEAVSHTTTKASVAIELYDVISDSGDELSTNAQFHLVDKTSYQVGMKHNPIRKTGQQNKGVTSQTAGITKIADGPAKRLPRNRLPLVNQTEVGPLATPSGRRNEPFDSANLNVVADGSIHPDIAQPEPSITGFNDKKPNAKADAQHYGRKRTETGKAGSAGNRALADYRVALDKLKQIDKCYADARSSADENVPSRKSKMPRKSETQTTDTINQGNPATKIANGLSVTNRALPNLVRQHHQERAIHLEMVGGQARIFSKAHDNSHAVSSVPVVYQHPLGIIDLGERSAEIAVEGNSNRQRPAFTNAKKRSATEDLIRDTIAELHYISDSDNDNTKRKYNSPMLTKNPTERSNGRKLPSRAMNLQPQRRIAPSTPKTVTYPVRPLETAQKSVSATKQSGHIVSNLAPEHLHTYHDPQIGNRTLGGISHHDSPGIGSQSSGMNETRNKPGVSERTESFKNGVLWPLGPALPTPVVYYVDIAVHATDYQGIHKTEQGFRIDIRPGADHYEYFNSMPITLPTVNHTPNSSINFTCALNAPIPGLRKLRSARGALHIALLPVFSEFCELGRCI</sequence>
<name>A0ACC1NTE0_9HYPO</name>
<comment type="caution">
    <text evidence="1">The sequence shown here is derived from an EMBL/GenBank/DDBJ whole genome shotgun (WGS) entry which is preliminary data.</text>
</comment>
<protein>
    <submittedName>
        <fullName evidence="1">Uncharacterized protein</fullName>
    </submittedName>
</protein>
<reference evidence="1" key="1">
    <citation type="submission" date="2022-08" db="EMBL/GenBank/DDBJ databases">
        <title>Genome Sequence of Lecanicillium fungicola.</title>
        <authorList>
            <person name="Buettner E."/>
        </authorList>
    </citation>
    <scope>NUCLEOTIDE SEQUENCE</scope>
    <source>
        <strain evidence="1">Babe33</strain>
    </source>
</reference>